<dbReference type="InterPro" id="IPR013126">
    <property type="entry name" value="Hsp_70_fam"/>
</dbReference>
<keyword evidence="1 3" id="KW-0547">Nucleotide-binding</keyword>
<dbReference type="InterPro" id="IPR018181">
    <property type="entry name" value="Heat_shock_70_CS"/>
</dbReference>
<evidence type="ECO:0000313" key="4">
    <source>
        <dbReference type="EMBL" id="OAO11941.1"/>
    </source>
</evidence>
<dbReference type="AlphaFoldDB" id="A0A196S6C7"/>
<dbReference type="SUPFAM" id="SSF100920">
    <property type="entry name" value="Heat shock protein 70kD (HSP70), peptide-binding domain"/>
    <property type="match status" value="1"/>
</dbReference>
<comment type="similarity">
    <text evidence="3">Belongs to the heat shock protein 70 family.</text>
</comment>
<dbReference type="Gene3D" id="3.30.420.40">
    <property type="match status" value="2"/>
</dbReference>
<dbReference type="GO" id="GO:0005524">
    <property type="term" value="F:ATP binding"/>
    <property type="evidence" value="ECO:0007669"/>
    <property type="project" value="UniProtKB-KW"/>
</dbReference>
<dbReference type="OrthoDB" id="202660at2759"/>
<evidence type="ECO:0000256" key="2">
    <source>
        <dbReference type="ARBA" id="ARBA00022840"/>
    </source>
</evidence>
<dbReference type="CDD" id="cd24029">
    <property type="entry name" value="ASKHA_NBD_HSP70_DnaK_HscA_HscC"/>
    <property type="match status" value="1"/>
</dbReference>
<dbReference type="EMBL" id="LXWW01000573">
    <property type="protein sequence ID" value="OAO11941.1"/>
    <property type="molecule type" value="Genomic_DNA"/>
</dbReference>
<dbReference type="PROSITE" id="PS01036">
    <property type="entry name" value="HSP70_3"/>
    <property type="match status" value="1"/>
</dbReference>
<dbReference type="PRINTS" id="PR00301">
    <property type="entry name" value="HEATSHOCK70"/>
</dbReference>
<comment type="caution">
    <text evidence="4">The sequence shown here is derived from an EMBL/GenBank/DDBJ whole genome shotgun (WGS) entry which is preliminary data.</text>
</comment>
<accession>A0A196S6C7</accession>
<proteinExistence type="inferred from homology"/>
<sequence>MHYTPKEGEIVLAIDLGTTNTCCCVYDGIDYRTIDINGTNLLPSYVWYKNDGSVVCGSAAKTAMKRRNVFVVCNSKRIIGRPYASSEVQKLNDYCGTTLVDDKGVPKFVVSDNGEMVSSTEVATEIIKEVLDQVRKAYPGKTIARAIITTPAYFNANQKSATLQAAINAGFAREQIDTLNEPTAAAICYCLENNSVDEKILVYDLGGGTFDVSLLRVHNNEFVVLGCDGDNAFGGVDIDKCVMELLMEKYEAKFGAPLVSASMEEKKKTRYNRQIQAMSEQEKIILSTTSETSVDFSELDHVLSTENNDDDQLVVTREEMEGAIRPLIDKTIITLRHLLSEAEVAAKDVDSVVIVGGSSHIPLVRETLRREFGDAKVTLGVDPSECVARGGCVSIVKGVRSQELATFSLGTSLENNEVMWIIPYHSPLPVAYTTSVMTAEDYAEQVRTNVVEGHGSTSGLVEMVTPDMVTLPMYSFTGFPRRPKGEVAFDITYTMKENGTLFITAKEKATGRVLLDSFEVTCFE</sequence>
<dbReference type="Pfam" id="PF00012">
    <property type="entry name" value="HSP70"/>
    <property type="match status" value="1"/>
</dbReference>
<organism evidence="4 5">
    <name type="scientific">Blastocystis sp. subtype 1 (strain ATCC 50177 / NandII)</name>
    <dbReference type="NCBI Taxonomy" id="478820"/>
    <lineage>
        <taxon>Eukaryota</taxon>
        <taxon>Sar</taxon>
        <taxon>Stramenopiles</taxon>
        <taxon>Bigyra</taxon>
        <taxon>Opalozoa</taxon>
        <taxon>Opalinata</taxon>
        <taxon>Blastocystidae</taxon>
        <taxon>Blastocystis</taxon>
    </lineage>
</organism>
<dbReference type="PROSITE" id="PS00329">
    <property type="entry name" value="HSP70_2"/>
    <property type="match status" value="1"/>
</dbReference>
<keyword evidence="2 3" id="KW-0067">ATP-binding</keyword>
<dbReference type="STRING" id="478820.A0A196S6C7"/>
<dbReference type="InterPro" id="IPR029047">
    <property type="entry name" value="HSP70_peptide-bd_sf"/>
</dbReference>
<dbReference type="Proteomes" id="UP000078348">
    <property type="component" value="Unassembled WGS sequence"/>
</dbReference>
<evidence type="ECO:0000313" key="5">
    <source>
        <dbReference type="Proteomes" id="UP000078348"/>
    </source>
</evidence>
<keyword evidence="5" id="KW-1185">Reference proteome</keyword>
<dbReference type="InterPro" id="IPR043129">
    <property type="entry name" value="ATPase_NBD"/>
</dbReference>
<dbReference type="SUPFAM" id="SSF53067">
    <property type="entry name" value="Actin-like ATPase domain"/>
    <property type="match status" value="2"/>
</dbReference>
<dbReference type="GO" id="GO:0140662">
    <property type="term" value="F:ATP-dependent protein folding chaperone"/>
    <property type="evidence" value="ECO:0007669"/>
    <property type="project" value="InterPro"/>
</dbReference>
<evidence type="ECO:0000256" key="1">
    <source>
        <dbReference type="ARBA" id="ARBA00022741"/>
    </source>
</evidence>
<gene>
    <name evidence="4" type="ORF">AV274_6392</name>
</gene>
<dbReference type="Gene3D" id="3.90.640.10">
    <property type="entry name" value="Actin, Chain A, domain 4"/>
    <property type="match status" value="1"/>
</dbReference>
<evidence type="ECO:0000256" key="3">
    <source>
        <dbReference type="RuleBase" id="RU003322"/>
    </source>
</evidence>
<name>A0A196S6C7_BLAHN</name>
<reference evidence="4 5" key="1">
    <citation type="submission" date="2016-05" db="EMBL/GenBank/DDBJ databases">
        <title>Nuclear genome of Blastocystis sp. subtype 1 NandII.</title>
        <authorList>
            <person name="Gentekaki E."/>
            <person name="Curtis B."/>
            <person name="Stairs C."/>
            <person name="Eme L."/>
            <person name="Herman E."/>
            <person name="Klimes V."/>
            <person name="Arias M.C."/>
            <person name="Elias M."/>
            <person name="Hilliou F."/>
            <person name="Klute M."/>
            <person name="Malik S.-B."/>
            <person name="Pightling A."/>
            <person name="Rachubinski R."/>
            <person name="Salas D."/>
            <person name="Schlacht A."/>
            <person name="Suga H."/>
            <person name="Archibald J."/>
            <person name="Ball S.G."/>
            <person name="Clark G."/>
            <person name="Dacks J."/>
            <person name="Van Der Giezen M."/>
            <person name="Tsaousis A."/>
            <person name="Roger A."/>
        </authorList>
    </citation>
    <scope>NUCLEOTIDE SEQUENCE [LARGE SCALE GENOMIC DNA]</scope>
    <source>
        <strain evidence="5">ATCC 50177 / NandII</strain>
    </source>
</reference>
<protein>
    <submittedName>
        <fullName evidence="4">Molecular chaperone DnaK</fullName>
    </submittedName>
</protein>
<dbReference type="Gene3D" id="2.60.34.10">
    <property type="entry name" value="Substrate Binding Domain Of DNAk, Chain A, domain 1"/>
    <property type="match status" value="1"/>
</dbReference>
<dbReference type="PANTHER" id="PTHR19375">
    <property type="entry name" value="HEAT SHOCK PROTEIN 70KDA"/>
    <property type="match status" value="1"/>
</dbReference>